<feature type="chain" id="PRO_5045446053" evidence="1">
    <location>
        <begin position="24"/>
        <end position="413"/>
    </location>
</feature>
<dbReference type="RefSeq" id="WP_243319506.1">
    <property type="nucleotide sequence ID" value="NZ_JALGCL010000001.1"/>
</dbReference>
<proteinExistence type="predicted"/>
<dbReference type="Gene3D" id="3.30.1360.180">
    <property type="match status" value="1"/>
</dbReference>
<evidence type="ECO:0000256" key="1">
    <source>
        <dbReference type="SAM" id="SignalP"/>
    </source>
</evidence>
<comment type="caution">
    <text evidence="2">The sequence shown here is derived from an EMBL/GenBank/DDBJ whole genome shotgun (WGS) entry which is preliminary data.</text>
</comment>
<dbReference type="InterPro" id="IPR017850">
    <property type="entry name" value="Alkaline_phosphatase_core_sf"/>
</dbReference>
<accession>A0ABT0A2V8</accession>
<sequence>MHPSLRFLSWLLAALLCSCQSLPPPTAAVHPVLLVSIDGLRADAVGSGAMPTLDGIAAAGVHADWMNPSYPSLTFPNHYTLVTGLRPDHHGIVNNTMRDAVLGRFSLKDRAAVEDPGWWGGEPAWVTLQKHGGRAATMFWPGSEAPIGGMHPRDWRRFDATTTPAERVDTVLEWLERPLPQRPRLLTLYFDQVDHEGHAYGPGSPQAREAMSRVDAALARLLAGLEARGLRDQVDLLLVSDHGMATMPPGQRDYLDDYLRAGGLGIDAIDVVSRGTSVGIAPRAGTETAVEQALVGRHPHAQCWRKRDVPARWHYGTHPRVPPVVCQADVGWDLTARASHQRNTTGGAHGFAPEAPDMRAVFIADGPGFADGVGMRAFDNVDVYPLLMRLLGIPAQPNDGNPHTFDAVLEDRP</sequence>
<dbReference type="PANTHER" id="PTHR10151:SF120">
    <property type="entry name" value="BIS(5'-ADENOSYL)-TRIPHOSPHATASE"/>
    <property type="match status" value="1"/>
</dbReference>
<name>A0ABT0A2V8_9GAMM</name>
<protein>
    <submittedName>
        <fullName evidence="2">Ectonucleotide pyrophosphatase/phosphodiesterase</fullName>
    </submittedName>
</protein>
<dbReference type="Pfam" id="PF01663">
    <property type="entry name" value="Phosphodiest"/>
    <property type="match status" value="1"/>
</dbReference>
<dbReference type="EMBL" id="JALGCL010000001">
    <property type="protein sequence ID" value="MCJ0825278.1"/>
    <property type="molecule type" value="Genomic_DNA"/>
</dbReference>
<dbReference type="CDD" id="cd16018">
    <property type="entry name" value="Enpp"/>
    <property type="match status" value="1"/>
</dbReference>
<dbReference type="PROSITE" id="PS51257">
    <property type="entry name" value="PROKAR_LIPOPROTEIN"/>
    <property type="match status" value="1"/>
</dbReference>
<dbReference type="InterPro" id="IPR002591">
    <property type="entry name" value="Phosphodiest/P_Trfase"/>
</dbReference>
<dbReference type="Proteomes" id="UP001165423">
    <property type="component" value="Unassembled WGS sequence"/>
</dbReference>
<dbReference type="Gene3D" id="3.40.720.10">
    <property type="entry name" value="Alkaline Phosphatase, subunit A"/>
    <property type="match status" value="1"/>
</dbReference>
<evidence type="ECO:0000313" key="2">
    <source>
        <dbReference type="EMBL" id="MCJ0825278.1"/>
    </source>
</evidence>
<evidence type="ECO:0000313" key="3">
    <source>
        <dbReference type="Proteomes" id="UP001165423"/>
    </source>
</evidence>
<keyword evidence="1" id="KW-0732">Signal</keyword>
<reference evidence="2 3" key="1">
    <citation type="submission" date="2022-03" db="EMBL/GenBank/DDBJ databases">
        <title>Luteimonas soily sp. nov., a novel bacterium isolated from the soil.</title>
        <authorList>
            <person name="Zhang X."/>
        </authorList>
    </citation>
    <scope>NUCLEOTIDE SEQUENCE [LARGE SCALE GENOMIC DNA]</scope>
    <source>
        <strain evidence="2 3">50</strain>
    </source>
</reference>
<dbReference type="PANTHER" id="PTHR10151">
    <property type="entry name" value="ECTONUCLEOTIDE PYROPHOSPHATASE/PHOSPHODIESTERASE"/>
    <property type="match status" value="1"/>
</dbReference>
<gene>
    <name evidence="2" type="ORF">MQC88_04775</name>
</gene>
<dbReference type="SUPFAM" id="SSF53649">
    <property type="entry name" value="Alkaline phosphatase-like"/>
    <property type="match status" value="1"/>
</dbReference>
<organism evidence="2 3">
    <name type="scientific">Cognatiluteimonas sedimenti</name>
    <dbReference type="NCBI Taxonomy" id="2927791"/>
    <lineage>
        <taxon>Bacteria</taxon>
        <taxon>Pseudomonadati</taxon>
        <taxon>Pseudomonadota</taxon>
        <taxon>Gammaproteobacteria</taxon>
        <taxon>Lysobacterales</taxon>
        <taxon>Lysobacteraceae</taxon>
        <taxon>Cognatiluteimonas</taxon>
    </lineage>
</organism>
<feature type="signal peptide" evidence="1">
    <location>
        <begin position="1"/>
        <end position="23"/>
    </location>
</feature>
<keyword evidence="3" id="KW-1185">Reference proteome</keyword>